<dbReference type="EMBL" id="LUGH01000255">
    <property type="protein sequence ID" value="OBZ86982.1"/>
    <property type="molecule type" value="Genomic_DNA"/>
</dbReference>
<dbReference type="InParanoid" id="A0A1C7NCX6"/>
<evidence type="ECO:0000313" key="3">
    <source>
        <dbReference type="Proteomes" id="UP000093000"/>
    </source>
</evidence>
<keyword evidence="1" id="KW-0812">Transmembrane</keyword>
<evidence type="ECO:0000256" key="1">
    <source>
        <dbReference type="SAM" id="Phobius"/>
    </source>
</evidence>
<dbReference type="AlphaFoldDB" id="A0A1C7NCX6"/>
<proteinExistence type="predicted"/>
<dbReference type="Proteomes" id="UP000093000">
    <property type="component" value="Unassembled WGS sequence"/>
</dbReference>
<organism evidence="2 3">
    <name type="scientific">Choanephora cucurbitarum</name>
    <dbReference type="NCBI Taxonomy" id="101091"/>
    <lineage>
        <taxon>Eukaryota</taxon>
        <taxon>Fungi</taxon>
        <taxon>Fungi incertae sedis</taxon>
        <taxon>Mucoromycota</taxon>
        <taxon>Mucoromycotina</taxon>
        <taxon>Mucoromycetes</taxon>
        <taxon>Mucorales</taxon>
        <taxon>Mucorineae</taxon>
        <taxon>Choanephoraceae</taxon>
        <taxon>Choanephoroideae</taxon>
        <taxon>Choanephora</taxon>
    </lineage>
</organism>
<name>A0A1C7NCX6_9FUNG</name>
<accession>A0A1C7NCX6</accession>
<reference evidence="2 3" key="1">
    <citation type="submission" date="2016-03" db="EMBL/GenBank/DDBJ databases">
        <title>Choanephora cucurbitarum.</title>
        <authorList>
            <person name="Min B."/>
            <person name="Park H."/>
            <person name="Park J.-H."/>
            <person name="Shin H.-D."/>
            <person name="Choi I.-G."/>
        </authorList>
    </citation>
    <scope>NUCLEOTIDE SEQUENCE [LARGE SCALE GENOMIC DNA]</scope>
    <source>
        <strain evidence="2 3">KUS-F28377</strain>
    </source>
</reference>
<evidence type="ECO:0000313" key="2">
    <source>
        <dbReference type="EMBL" id="OBZ86982.1"/>
    </source>
</evidence>
<sequence>MLHHLVGDANNTKLWLVQLSSSSLMLLESLMHRIPNYHPNLVKSVCALFPIPYMVICTARAVCALLIVTTMIQKGWFLNVYPKTSANTPPDSIFALIFVLTVTTIASCSPALAKQ</sequence>
<gene>
    <name evidence="2" type="ORF">A0J61_04970</name>
</gene>
<keyword evidence="1" id="KW-0472">Membrane</keyword>
<keyword evidence="3" id="KW-1185">Reference proteome</keyword>
<comment type="caution">
    <text evidence="2">The sequence shown here is derived from an EMBL/GenBank/DDBJ whole genome shotgun (WGS) entry which is preliminary data.</text>
</comment>
<protein>
    <submittedName>
        <fullName evidence="2">Uncharacterized protein</fullName>
    </submittedName>
</protein>
<feature type="transmembrane region" description="Helical" evidence="1">
    <location>
        <begin position="51"/>
        <end position="72"/>
    </location>
</feature>
<feature type="transmembrane region" description="Helical" evidence="1">
    <location>
        <begin position="92"/>
        <end position="113"/>
    </location>
</feature>
<keyword evidence="1" id="KW-1133">Transmembrane helix</keyword>